<evidence type="ECO:0000313" key="2">
    <source>
        <dbReference type="Proteomes" id="UP001152888"/>
    </source>
</evidence>
<comment type="caution">
    <text evidence="1">The sequence shown here is derived from an EMBL/GenBank/DDBJ whole genome shotgun (WGS) entry which is preliminary data.</text>
</comment>
<evidence type="ECO:0000313" key="1">
    <source>
        <dbReference type="EMBL" id="CAH1985108.1"/>
    </source>
</evidence>
<protein>
    <submittedName>
        <fullName evidence="1">Uncharacterized protein</fullName>
    </submittedName>
</protein>
<proteinExistence type="predicted"/>
<dbReference type="AlphaFoldDB" id="A0A9P0L6C1"/>
<organism evidence="1 2">
    <name type="scientific">Acanthoscelides obtectus</name>
    <name type="common">Bean weevil</name>
    <name type="synonym">Bruchus obtectus</name>
    <dbReference type="NCBI Taxonomy" id="200917"/>
    <lineage>
        <taxon>Eukaryota</taxon>
        <taxon>Metazoa</taxon>
        <taxon>Ecdysozoa</taxon>
        <taxon>Arthropoda</taxon>
        <taxon>Hexapoda</taxon>
        <taxon>Insecta</taxon>
        <taxon>Pterygota</taxon>
        <taxon>Neoptera</taxon>
        <taxon>Endopterygota</taxon>
        <taxon>Coleoptera</taxon>
        <taxon>Polyphaga</taxon>
        <taxon>Cucujiformia</taxon>
        <taxon>Chrysomeloidea</taxon>
        <taxon>Chrysomelidae</taxon>
        <taxon>Bruchinae</taxon>
        <taxon>Bruchini</taxon>
        <taxon>Acanthoscelides</taxon>
    </lineage>
</organism>
<keyword evidence="2" id="KW-1185">Reference proteome</keyword>
<reference evidence="1" key="1">
    <citation type="submission" date="2022-03" db="EMBL/GenBank/DDBJ databases">
        <authorList>
            <person name="Sayadi A."/>
        </authorList>
    </citation>
    <scope>NUCLEOTIDE SEQUENCE</scope>
</reference>
<dbReference type="Proteomes" id="UP001152888">
    <property type="component" value="Unassembled WGS sequence"/>
</dbReference>
<name>A0A9P0L6C1_ACAOB</name>
<accession>A0A9P0L6C1</accession>
<sequence>MNVAGLTNVSHRVTQFENLPTQLIYFKGRVHLNQDILPGDIDIGTKSICNFPLSTLEMINLFSFHYYRYMSHPTGRKLEVFQ</sequence>
<gene>
    <name evidence="1" type="ORF">ACAOBT_LOCUS16477</name>
</gene>
<dbReference type="EMBL" id="CAKOFQ010006970">
    <property type="protein sequence ID" value="CAH1985108.1"/>
    <property type="molecule type" value="Genomic_DNA"/>
</dbReference>